<feature type="transmembrane region" description="Helical" evidence="1">
    <location>
        <begin position="297"/>
        <end position="321"/>
    </location>
</feature>
<dbReference type="InterPro" id="IPR006026">
    <property type="entry name" value="Peptidase_Metallo"/>
</dbReference>
<dbReference type="SUPFAM" id="SSF55486">
    <property type="entry name" value="Metalloproteases ('zincins'), catalytic domain"/>
    <property type="match status" value="1"/>
</dbReference>
<keyword evidence="1" id="KW-1133">Transmembrane helix</keyword>
<feature type="domain" description="Peptidase metallopeptidase" evidence="2">
    <location>
        <begin position="35"/>
        <end position="212"/>
    </location>
</feature>
<name>A0A6C0LVR1_9ZZZZ</name>
<dbReference type="GO" id="GO:0006508">
    <property type="term" value="P:proteolysis"/>
    <property type="evidence" value="ECO:0007669"/>
    <property type="project" value="InterPro"/>
</dbReference>
<dbReference type="Pfam" id="PF01400">
    <property type="entry name" value="Astacin"/>
    <property type="match status" value="1"/>
</dbReference>
<dbReference type="InterPro" id="IPR024079">
    <property type="entry name" value="MetalloPept_cat_dom_sf"/>
</dbReference>
<dbReference type="AlphaFoldDB" id="A0A6C0LVR1"/>
<keyword evidence="1" id="KW-0472">Membrane</keyword>
<sequence length="323" mass="36630">MTSITRICVERILPKHQDYYDSIKNDDKLSAAFFKSKLWANGRTITITFLDNPSKNQPRTSMSSMKKVGRVGSIDPLQKQLENSPLKDAVKTIVKERISPLVNLNFVFVDDKNADIRISFADENASWSMVGTDSEHEKSKGTPSMNLGWFDVGTYIHEFGHALGMIHEHQNPKGSYGIKWDIPKVVSYMEETQGWDKKEVEKNVIGKYKLDQINGSQFDPLSVMLYFFPNDLTTNNKGTRQNFRLSGIDTEWLSKTYPGGRSKPVDFYQRVYGESLASSISNSNSLRKNMGKGSSKVGMIIGMIFAGMIFTIIIFLIFYLIKK</sequence>
<organism evidence="3">
    <name type="scientific">viral metagenome</name>
    <dbReference type="NCBI Taxonomy" id="1070528"/>
    <lineage>
        <taxon>unclassified sequences</taxon>
        <taxon>metagenomes</taxon>
        <taxon>organismal metagenomes</taxon>
    </lineage>
</organism>
<dbReference type="GO" id="GO:0008270">
    <property type="term" value="F:zinc ion binding"/>
    <property type="evidence" value="ECO:0007669"/>
    <property type="project" value="InterPro"/>
</dbReference>
<reference evidence="3" key="1">
    <citation type="journal article" date="2020" name="Nature">
        <title>Giant virus diversity and host interactions through global metagenomics.</title>
        <authorList>
            <person name="Schulz F."/>
            <person name="Roux S."/>
            <person name="Paez-Espino D."/>
            <person name="Jungbluth S."/>
            <person name="Walsh D.A."/>
            <person name="Denef V.J."/>
            <person name="McMahon K.D."/>
            <person name="Konstantinidis K.T."/>
            <person name="Eloe-Fadrosh E.A."/>
            <person name="Kyrpides N.C."/>
            <person name="Woyke T."/>
        </authorList>
    </citation>
    <scope>NUCLEOTIDE SEQUENCE</scope>
    <source>
        <strain evidence="3">GVMAG-S-1016713-169</strain>
    </source>
</reference>
<evidence type="ECO:0000259" key="2">
    <source>
        <dbReference type="SMART" id="SM00235"/>
    </source>
</evidence>
<dbReference type="InterPro" id="IPR001506">
    <property type="entry name" value="Peptidase_M12A"/>
</dbReference>
<keyword evidence="1" id="KW-0812">Transmembrane</keyword>
<dbReference type="GO" id="GO:0004222">
    <property type="term" value="F:metalloendopeptidase activity"/>
    <property type="evidence" value="ECO:0007669"/>
    <property type="project" value="InterPro"/>
</dbReference>
<dbReference type="SMART" id="SM00235">
    <property type="entry name" value="ZnMc"/>
    <property type="match status" value="1"/>
</dbReference>
<protein>
    <recommendedName>
        <fullName evidence="2">Peptidase metallopeptidase domain-containing protein</fullName>
    </recommendedName>
</protein>
<evidence type="ECO:0000256" key="1">
    <source>
        <dbReference type="SAM" id="Phobius"/>
    </source>
</evidence>
<dbReference type="EMBL" id="MN740573">
    <property type="protein sequence ID" value="QHU34513.1"/>
    <property type="molecule type" value="Genomic_DNA"/>
</dbReference>
<accession>A0A6C0LVR1</accession>
<evidence type="ECO:0000313" key="3">
    <source>
        <dbReference type="EMBL" id="QHU34513.1"/>
    </source>
</evidence>
<dbReference type="Gene3D" id="3.40.390.10">
    <property type="entry name" value="Collagenase (Catalytic Domain)"/>
    <property type="match status" value="1"/>
</dbReference>
<proteinExistence type="predicted"/>